<dbReference type="RefSeq" id="WP_211274264.1">
    <property type="nucleotide sequence ID" value="NZ_LGKG01000037.1"/>
</dbReference>
<evidence type="ECO:0000313" key="2">
    <source>
        <dbReference type="EMBL" id="KPC65376.1"/>
    </source>
</evidence>
<gene>
    <name evidence="2" type="ORF">ADL29_07495</name>
</gene>
<reference evidence="3" key="1">
    <citation type="submission" date="2015-07" db="EMBL/GenBank/DDBJ databases">
        <authorList>
            <person name="Ju K.-S."/>
            <person name="Doroghazi J.R."/>
            <person name="Metcalf W.W."/>
        </authorList>
    </citation>
    <scope>NUCLEOTIDE SEQUENCE [LARGE SCALE GENOMIC DNA]</scope>
    <source>
        <strain evidence="3">NRRL ISP-5002</strain>
    </source>
</reference>
<organism evidence="2 3">
    <name type="scientific">Streptomyces chattanoogensis</name>
    <dbReference type="NCBI Taxonomy" id="66876"/>
    <lineage>
        <taxon>Bacteria</taxon>
        <taxon>Bacillati</taxon>
        <taxon>Actinomycetota</taxon>
        <taxon>Actinomycetes</taxon>
        <taxon>Kitasatosporales</taxon>
        <taxon>Streptomycetaceae</taxon>
        <taxon>Streptomyces</taxon>
    </lineage>
</organism>
<keyword evidence="1" id="KW-0812">Transmembrane</keyword>
<dbReference type="PATRIC" id="fig|66876.3.peg.1640"/>
<keyword evidence="1" id="KW-1133">Transmembrane helix</keyword>
<dbReference type="AlphaFoldDB" id="A0A0N0XY99"/>
<keyword evidence="1" id="KW-0472">Membrane</keyword>
<feature type="non-terminal residue" evidence="2">
    <location>
        <position position="1"/>
    </location>
</feature>
<dbReference type="Proteomes" id="UP000037982">
    <property type="component" value="Unassembled WGS sequence"/>
</dbReference>
<feature type="transmembrane region" description="Helical" evidence="1">
    <location>
        <begin position="6"/>
        <end position="35"/>
    </location>
</feature>
<protein>
    <submittedName>
        <fullName evidence="2">Uncharacterized protein</fullName>
    </submittedName>
</protein>
<proteinExistence type="predicted"/>
<dbReference type="EMBL" id="LGKG01000037">
    <property type="protein sequence ID" value="KPC65376.1"/>
    <property type="molecule type" value="Genomic_DNA"/>
</dbReference>
<evidence type="ECO:0000313" key="3">
    <source>
        <dbReference type="Proteomes" id="UP000037982"/>
    </source>
</evidence>
<accession>A0A0N0XY99</accession>
<comment type="caution">
    <text evidence="2">The sequence shown here is derived from an EMBL/GenBank/DDBJ whole genome shotgun (WGS) entry which is preliminary data.</text>
</comment>
<sequence length="60" mass="6003">VWGLSLALGAAVSAVSAAAPYLGGAVVLAVALALLCRKRPGSDTLSVKVVQSVVVQSKRK</sequence>
<keyword evidence="3" id="KW-1185">Reference proteome</keyword>
<evidence type="ECO:0000256" key="1">
    <source>
        <dbReference type="SAM" id="Phobius"/>
    </source>
</evidence>
<name>A0A0N0XY99_9ACTN</name>